<gene>
    <name evidence="2" type="primary">paaG</name>
    <name evidence="2" type="ordered locus">GNIT_2178</name>
</gene>
<proteinExistence type="inferred from homology"/>
<dbReference type="Gene3D" id="3.90.226.10">
    <property type="entry name" value="2-enoyl-CoA Hydratase, Chain A, domain 1"/>
    <property type="match status" value="1"/>
</dbReference>
<evidence type="ECO:0000313" key="2">
    <source>
        <dbReference type="EMBL" id="AEP30281.1"/>
    </source>
</evidence>
<reference evidence="2 3" key="1">
    <citation type="journal article" date="2011" name="J. Bacteriol.">
        <title>Complete genome sequence of seawater bacterium Glaciecola nitratireducens FR1064T.</title>
        <authorList>
            <person name="Bian F."/>
            <person name="Qin Q.L."/>
            <person name="Xie B.B."/>
            <person name="Shu Y.L."/>
            <person name="Zhang X.Y."/>
            <person name="Yu Y."/>
            <person name="Chen B."/>
            <person name="Chen X.L."/>
            <person name="Zhou B.C."/>
            <person name="Zhang Y.Z."/>
        </authorList>
    </citation>
    <scope>NUCLEOTIDE SEQUENCE [LARGE SCALE GENOMIC DNA]</scope>
    <source>
        <strain evidence="3">JCM 12485 / KCTC 12276 / FR1064</strain>
    </source>
</reference>
<dbReference type="EMBL" id="CP003060">
    <property type="protein sequence ID" value="AEP30281.1"/>
    <property type="molecule type" value="Genomic_DNA"/>
</dbReference>
<dbReference type="CDD" id="cd06558">
    <property type="entry name" value="crotonase-like"/>
    <property type="match status" value="1"/>
</dbReference>
<dbReference type="Pfam" id="PF00378">
    <property type="entry name" value="ECH_1"/>
    <property type="match status" value="1"/>
</dbReference>
<dbReference type="SUPFAM" id="SSF52096">
    <property type="entry name" value="ClpP/crotonase"/>
    <property type="match status" value="1"/>
</dbReference>
<dbReference type="GO" id="GO:0006635">
    <property type="term" value="P:fatty acid beta-oxidation"/>
    <property type="evidence" value="ECO:0007669"/>
    <property type="project" value="TreeGrafter"/>
</dbReference>
<keyword evidence="3" id="KW-1185">Reference proteome</keyword>
<dbReference type="STRING" id="1085623.GNIT_2178"/>
<accession>G4QHQ4</accession>
<dbReference type="AlphaFoldDB" id="G4QHQ4"/>
<dbReference type="KEGG" id="gni:GNIT_2178"/>
<dbReference type="PANTHER" id="PTHR11941:SF54">
    <property type="entry name" value="ENOYL-COA HYDRATASE, MITOCHONDRIAL"/>
    <property type="match status" value="1"/>
</dbReference>
<dbReference type="InterPro" id="IPR001753">
    <property type="entry name" value="Enoyl-CoA_hydra/iso"/>
</dbReference>
<sequence>MTDVVAINIENKVATITIQNGKVNAISHQVIDELNKALDKAQEAEAVVVITGKPGMLSGGYDLNVMRESMSSAMQLVEKGSTLSRRLLSFPYPVLVACPGHAVAKGAFLLLSADYRIGVEGDFKIGLNEVAIGMSMHDAGVELARGRLAPVFFNRSVILAEMVSPQDAITMGFLDKVVDESQFLPTVNFIAQAMTKLDMKAHYNTKLKARADLLKKLDAAIEKDRHGSL</sequence>
<dbReference type="eggNOG" id="COG1024">
    <property type="taxonomic scope" value="Bacteria"/>
</dbReference>
<name>G4QHQ4_GLANF</name>
<dbReference type="Proteomes" id="UP000009282">
    <property type="component" value="Chromosome"/>
</dbReference>
<dbReference type="PANTHER" id="PTHR11941">
    <property type="entry name" value="ENOYL-COA HYDRATASE-RELATED"/>
    <property type="match status" value="1"/>
</dbReference>
<evidence type="ECO:0000256" key="1">
    <source>
        <dbReference type="ARBA" id="ARBA00005254"/>
    </source>
</evidence>
<dbReference type="OrthoDB" id="8640486at2"/>
<evidence type="ECO:0000313" key="3">
    <source>
        <dbReference type="Proteomes" id="UP000009282"/>
    </source>
</evidence>
<dbReference type="NCBIfam" id="NF004858">
    <property type="entry name" value="PRK06213.1"/>
    <property type="match status" value="1"/>
</dbReference>
<protein>
    <submittedName>
        <fullName evidence="2">Enoyl-CoA hydratase</fullName>
    </submittedName>
</protein>
<dbReference type="GO" id="GO:0003824">
    <property type="term" value="F:catalytic activity"/>
    <property type="evidence" value="ECO:0007669"/>
    <property type="project" value="UniProtKB-ARBA"/>
</dbReference>
<organism evidence="2 3">
    <name type="scientific">Glaciecola nitratireducens (strain JCM 12485 / KCTC 12276 / FR1064)</name>
    <dbReference type="NCBI Taxonomy" id="1085623"/>
    <lineage>
        <taxon>Bacteria</taxon>
        <taxon>Pseudomonadati</taxon>
        <taxon>Pseudomonadota</taxon>
        <taxon>Gammaproteobacteria</taxon>
        <taxon>Alteromonadales</taxon>
        <taxon>Alteromonadaceae</taxon>
        <taxon>Brumicola</taxon>
    </lineage>
</organism>
<dbReference type="InterPro" id="IPR029045">
    <property type="entry name" value="ClpP/crotonase-like_dom_sf"/>
</dbReference>
<dbReference type="HOGENOM" id="CLU_009834_7_5_6"/>
<dbReference type="RefSeq" id="WP_014109154.1">
    <property type="nucleotide sequence ID" value="NC_016041.1"/>
</dbReference>
<comment type="similarity">
    <text evidence="1">Belongs to the enoyl-CoA hydratase/isomerase family.</text>
</comment>